<accession>A0A6J4HHS9</accession>
<feature type="domain" description="Aminoglycoside phosphotransferase" evidence="1">
    <location>
        <begin position="39"/>
        <end position="115"/>
    </location>
</feature>
<dbReference type="Pfam" id="PF01636">
    <property type="entry name" value="APH"/>
    <property type="match status" value="1"/>
</dbReference>
<evidence type="ECO:0000313" key="2">
    <source>
        <dbReference type="EMBL" id="CAA9224220.1"/>
    </source>
</evidence>
<name>A0A6J4HHS9_9PROT</name>
<dbReference type="InterPro" id="IPR011009">
    <property type="entry name" value="Kinase-like_dom_sf"/>
</dbReference>
<protein>
    <submittedName>
        <fullName evidence="2">Acyl-CoA dehydrogenase, putative phosphotransferase</fullName>
    </submittedName>
</protein>
<sequence>MSGGGMPELVPVLDRHRFDEAALARHLRKHLPGFDGPMEVRQFQGGQSNPTFHIRTEAGDYVLRKKPPGKLLPRAHAVEREYRILRALAGSEVPVPPVRLLCEDASVIGTAFFVI</sequence>
<dbReference type="Gene3D" id="3.30.200.20">
    <property type="entry name" value="Phosphorylase Kinase, domain 1"/>
    <property type="match status" value="1"/>
</dbReference>
<dbReference type="PANTHER" id="PTHR47829:SF3">
    <property type="entry name" value="AMINOGLYCOSIDE PHOSPHOTRANSFERASE DOMAIN-CONTAINING PROTEIN"/>
    <property type="match status" value="1"/>
</dbReference>
<dbReference type="GO" id="GO:0016740">
    <property type="term" value="F:transferase activity"/>
    <property type="evidence" value="ECO:0007669"/>
    <property type="project" value="UniProtKB-KW"/>
</dbReference>
<feature type="non-terminal residue" evidence="2">
    <location>
        <position position="115"/>
    </location>
</feature>
<organism evidence="2">
    <name type="scientific">uncultured Acetobacteraceae bacterium</name>
    <dbReference type="NCBI Taxonomy" id="169975"/>
    <lineage>
        <taxon>Bacteria</taxon>
        <taxon>Pseudomonadati</taxon>
        <taxon>Pseudomonadota</taxon>
        <taxon>Alphaproteobacteria</taxon>
        <taxon>Acetobacterales</taxon>
        <taxon>Acetobacteraceae</taxon>
        <taxon>environmental samples</taxon>
    </lineage>
</organism>
<dbReference type="AlphaFoldDB" id="A0A6J4HHS9"/>
<dbReference type="PANTHER" id="PTHR47829">
    <property type="entry name" value="HYDROLASE, PUTATIVE (AFU_ORTHOLOGUE AFUA_1G12880)-RELATED"/>
    <property type="match status" value="1"/>
</dbReference>
<dbReference type="InterPro" id="IPR002575">
    <property type="entry name" value="Aminoglycoside_PTrfase"/>
</dbReference>
<dbReference type="InterPro" id="IPR052898">
    <property type="entry name" value="ACAD10-like"/>
</dbReference>
<gene>
    <name evidence="2" type="ORF">AVDCRST_MAG04-750</name>
</gene>
<reference evidence="2" key="1">
    <citation type="submission" date="2020-02" db="EMBL/GenBank/DDBJ databases">
        <authorList>
            <person name="Meier V. D."/>
        </authorList>
    </citation>
    <scope>NUCLEOTIDE SEQUENCE</scope>
    <source>
        <strain evidence="2">AVDCRST_MAG04</strain>
    </source>
</reference>
<keyword evidence="2" id="KW-0808">Transferase</keyword>
<evidence type="ECO:0000259" key="1">
    <source>
        <dbReference type="Pfam" id="PF01636"/>
    </source>
</evidence>
<dbReference type="SUPFAM" id="SSF56112">
    <property type="entry name" value="Protein kinase-like (PK-like)"/>
    <property type="match status" value="1"/>
</dbReference>
<dbReference type="EMBL" id="CADCTL010000060">
    <property type="protein sequence ID" value="CAA9224220.1"/>
    <property type="molecule type" value="Genomic_DNA"/>
</dbReference>
<proteinExistence type="predicted"/>